<name>A0ABN7S6J6_THEXY</name>
<keyword evidence="3" id="KW-0804">Transcription</keyword>
<dbReference type="InterPro" id="IPR046335">
    <property type="entry name" value="LacI/GalR-like_sensor"/>
</dbReference>
<organism evidence="5 6">
    <name type="scientific">Thermobacillus xylanilyticus</name>
    <dbReference type="NCBI Taxonomy" id="76633"/>
    <lineage>
        <taxon>Bacteria</taxon>
        <taxon>Bacillati</taxon>
        <taxon>Bacillota</taxon>
        <taxon>Bacilli</taxon>
        <taxon>Bacillales</taxon>
        <taxon>Paenibacillaceae</taxon>
        <taxon>Thermobacillus</taxon>
    </lineage>
</organism>
<gene>
    <name evidence="5" type="primary">txxe 2995-regA</name>
    <name evidence="5" type="ORF">TXXE_14870</name>
</gene>
<dbReference type="InterPro" id="IPR028082">
    <property type="entry name" value="Peripla_BP_I"/>
</dbReference>
<evidence type="ECO:0000259" key="4">
    <source>
        <dbReference type="PROSITE" id="PS50932"/>
    </source>
</evidence>
<dbReference type="CDD" id="cd01392">
    <property type="entry name" value="HTH_LacI"/>
    <property type="match status" value="1"/>
</dbReference>
<sequence>MGRMGMSTIKEIAERTKLSVGTVSIVLNGRGDEMRISKKTQQRVLEAAQGLGYLPNISARRLRQSGTRNIPAIATFWPSDLAPELLGRFFTGAQSPILEQEYAFEMSIQPYKRGHVEKIKEMCDSGMYHGAIITGVSAEEQRYLESNRCNVPTVLFNRESSVYSCVYVDSYEIGRKVAELFANRGHKKVGTIVPEHLVNAENNLRYRGFVESCGRYGLEIEDRHIQVAPMSMEGGNSAARRIVEGGGRVPTAMFFPIGIMAVAALPVFHRASIRIPDDLEIVTYGDHEAEKYSVPSLSTVKLPVEEMAAACIRLVMGLIQDPGVGPKSVVFETPFIFRESCGGFIREL</sequence>
<dbReference type="Gene3D" id="3.40.50.2300">
    <property type="match status" value="2"/>
</dbReference>
<evidence type="ECO:0000256" key="2">
    <source>
        <dbReference type="ARBA" id="ARBA00023125"/>
    </source>
</evidence>
<evidence type="ECO:0000313" key="6">
    <source>
        <dbReference type="Proteomes" id="UP000681526"/>
    </source>
</evidence>
<dbReference type="EMBL" id="CAJRAY010000078">
    <property type="protein sequence ID" value="CAG5091026.1"/>
    <property type="molecule type" value="Genomic_DNA"/>
</dbReference>
<dbReference type="Proteomes" id="UP000681526">
    <property type="component" value="Unassembled WGS sequence"/>
</dbReference>
<dbReference type="PANTHER" id="PTHR30146">
    <property type="entry name" value="LACI-RELATED TRANSCRIPTIONAL REPRESSOR"/>
    <property type="match status" value="1"/>
</dbReference>
<dbReference type="Gene3D" id="1.10.260.40">
    <property type="entry name" value="lambda repressor-like DNA-binding domains"/>
    <property type="match status" value="1"/>
</dbReference>
<evidence type="ECO:0000313" key="5">
    <source>
        <dbReference type="EMBL" id="CAG5091026.1"/>
    </source>
</evidence>
<keyword evidence="2" id="KW-0238">DNA-binding</keyword>
<comment type="caution">
    <text evidence="5">The sequence shown here is derived from an EMBL/GenBank/DDBJ whole genome shotgun (WGS) entry which is preliminary data.</text>
</comment>
<reference evidence="5 6" key="1">
    <citation type="submission" date="2021-04" db="EMBL/GenBank/DDBJ databases">
        <authorList>
            <person name="Rakotoarivonina H."/>
        </authorList>
    </citation>
    <scope>NUCLEOTIDE SEQUENCE [LARGE SCALE GENOMIC DNA]</scope>
    <source>
        <strain evidence="5 6">XE</strain>
    </source>
</reference>
<proteinExistence type="predicted"/>
<feature type="domain" description="HTH lacI-type" evidence="4">
    <location>
        <begin position="7"/>
        <end position="64"/>
    </location>
</feature>
<dbReference type="InterPro" id="IPR000843">
    <property type="entry name" value="HTH_LacI"/>
</dbReference>
<evidence type="ECO:0000256" key="1">
    <source>
        <dbReference type="ARBA" id="ARBA00023015"/>
    </source>
</evidence>
<dbReference type="PANTHER" id="PTHR30146:SF109">
    <property type="entry name" value="HTH-TYPE TRANSCRIPTIONAL REGULATOR GALS"/>
    <property type="match status" value="1"/>
</dbReference>
<dbReference type="PROSITE" id="PS50932">
    <property type="entry name" value="HTH_LACI_2"/>
    <property type="match status" value="1"/>
</dbReference>
<dbReference type="Pfam" id="PF00356">
    <property type="entry name" value="LacI"/>
    <property type="match status" value="1"/>
</dbReference>
<accession>A0ABN7S6J6</accession>
<keyword evidence="1" id="KW-0805">Transcription regulation</keyword>
<keyword evidence="6" id="KW-1185">Reference proteome</keyword>
<dbReference type="InterPro" id="IPR010982">
    <property type="entry name" value="Lambda_DNA-bd_dom_sf"/>
</dbReference>
<evidence type="ECO:0000256" key="3">
    <source>
        <dbReference type="ARBA" id="ARBA00023163"/>
    </source>
</evidence>
<dbReference type="SUPFAM" id="SSF53822">
    <property type="entry name" value="Periplasmic binding protein-like I"/>
    <property type="match status" value="1"/>
</dbReference>
<dbReference type="Pfam" id="PF13377">
    <property type="entry name" value="Peripla_BP_3"/>
    <property type="match status" value="1"/>
</dbReference>
<dbReference type="SMART" id="SM00354">
    <property type="entry name" value="HTH_LACI"/>
    <property type="match status" value="1"/>
</dbReference>
<protein>
    <submittedName>
        <fullName evidence="5">LacI family transcription regulator</fullName>
    </submittedName>
</protein>
<dbReference type="SUPFAM" id="SSF47413">
    <property type="entry name" value="lambda repressor-like DNA-binding domains"/>
    <property type="match status" value="1"/>
</dbReference>